<dbReference type="RefSeq" id="WP_127739861.1">
    <property type="nucleotide sequence ID" value="NZ_CAJCKN010000005.1"/>
</dbReference>
<reference evidence="1 2" key="1">
    <citation type="submission" date="2019-01" db="EMBL/GenBank/DDBJ databases">
        <title>Bacillus sp. M5HDSG1-1, whole genome shotgun sequence.</title>
        <authorList>
            <person name="Tuo L."/>
        </authorList>
    </citation>
    <scope>NUCLEOTIDE SEQUENCE [LARGE SCALE GENOMIC DNA]</scope>
    <source>
        <strain evidence="1 2">M5HDSG1-1</strain>
    </source>
</reference>
<evidence type="ECO:0000313" key="2">
    <source>
        <dbReference type="Proteomes" id="UP000288024"/>
    </source>
</evidence>
<dbReference type="Proteomes" id="UP000288024">
    <property type="component" value="Unassembled WGS sequence"/>
</dbReference>
<organism evidence="1 2">
    <name type="scientific">Niallia taxi</name>
    <dbReference type="NCBI Taxonomy" id="2499688"/>
    <lineage>
        <taxon>Bacteria</taxon>
        <taxon>Bacillati</taxon>
        <taxon>Bacillota</taxon>
        <taxon>Bacilli</taxon>
        <taxon>Bacillales</taxon>
        <taxon>Bacillaceae</taxon>
        <taxon>Niallia</taxon>
    </lineage>
</organism>
<proteinExistence type="predicted"/>
<dbReference type="GeneID" id="87620399"/>
<keyword evidence="2" id="KW-1185">Reference proteome</keyword>
<evidence type="ECO:0000313" key="1">
    <source>
        <dbReference type="EMBL" id="RVT59465.1"/>
    </source>
</evidence>
<dbReference type="EMBL" id="RZTZ01000009">
    <property type="protein sequence ID" value="RVT59465.1"/>
    <property type="molecule type" value="Genomic_DNA"/>
</dbReference>
<comment type="caution">
    <text evidence="1">The sequence shown here is derived from an EMBL/GenBank/DDBJ whole genome shotgun (WGS) entry which is preliminary data.</text>
</comment>
<accession>A0A3S2W2F1</accession>
<gene>
    <name evidence="1" type="ORF">EM808_19410</name>
</gene>
<protein>
    <submittedName>
        <fullName evidence="1">Uncharacterized protein</fullName>
    </submittedName>
</protein>
<sequence>MNMEAYLLEADPKSVAHEHDKRFLRNILKKEKFISVPCSNRSIMRGEALGEVIIEVSSDTELREIVQMVKIMKKRKSPLRPLFQTIAAGIVE</sequence>
<dbReference type="AlphaFoldDB" id="A0A3S2W2F1"/>
<name>A0A3S2W2F1_9BACI</name>